<reference evidence="1 2" key="1">
    <citation type="journal article" date="2021" name="BMC Genomics">
        <title>Datura genome reveals duplications of psychoactive alkaloid biosynthetic genes and high mutation rate following tissue culture.</title>
        <authorList>
            <person name="Rajewski A."/>
            <person name="Carter-House D."/>
            <person name="Stajich J."/>
            <person name="Litt A."/>
        </authorList>
    </citation>
    <scope>NUCLEOTIDE SEQUENCE [LARGE SCALE GENOMIC DNA]</scope>
    <source>
        <strain evidence="1">AR-01</strain>
    </source>
</reference>
<evidence type="ECO:0000313" key="2">
    <source>
        <dbReference type="Proteomes" id="UP000823775"/>
    </source>
</evidence>
<name>A0ABS8VDF6_DATST</name>
<gene>
    <name evidence="1" type="ORF">HAX54_031892</name>
</gene>
<organism evidence="1 2">
    <name type="scientific">Datura stramonium</name>
    <name type="common">Jimsonweed</name>
    <name type="synonym">Common thornapple</name>
    <dbReference type="NCBI Taxonomy" id="4076"/>
    <lineage>
        <taxon>Eukaryota</taxon>
        <taxon>Viridiplantae</taxon>
        <taxon>Streptophyta</taxon>
        <taxon>Embryophyta</taxon>
        <taxon>Tracheophyta</taxon>
        <taxon>Spermatophyta</taxon>
        <taxon>Magnoliopsida</taxon>
        <taxon>eudicotyledons</taxon>
        <taxon>Gunneridae</taxon>
        <taxon>Pentapetalae</taxon>
        <taxon>asterids</taxon>
        <taxon>lamiids</taxon>
        <taxon>Solanales</taxon>
        <taxon>Solanaceae</taxon>
        <taxon>Solanoideae</taxon>
        <taxon>Datureae</taxon>
        <taxon>Datura</taxon>
    </lineage>
</organism>
<keyword evidence="2" id="KW-1185">Reference proteome</keyword>
<dbReference type="EMBL" id="JACEIK010004045">
    <property type="protein sequence ID" value="MCD9643980.1"/>
    <property type="molecule type" value="Genomic_DNA"/>
</dbReference>
<proteinExistence type="predicted"/>
<evidence type="ECO:0000313" key="1">
    <source>
        <dbReference type="EMBL" id="MCD9643980.1"/>
    </source>
</evidence>
<accession>A0ABS8VDF6</accession>
<protein>
    <submittedName>
        <fullName evidence="1">Uncharacterized protein</fullName>
    </submittedName>
</protein>
<comment type="caution">
    <text evidence="1">The sequence shown here is derived from an EMBL/GenBank/DDBJ whole genome shotgun (WGS) entry which is preliminary data.</text>
</comment>
<feature type="non-terminal residue" evidence="1">
    <location>
        <position position="66"/>
    </location>
</feature>
<sequence>MPVTHRLGIKLQVFCVSSMTHWRSTFMHQHFTGGSAGLLLQVQPSVFTHLEMAVCASGSVNRRFST</sequence>
<dbReference type="Proteomes" id="UP000823775">
    <property type="component" value="Unassembled WGS sequence"/>
</dbReference>